<dbReference type="InterPro" id="IPR002656">
    <property type="entry name" value="Acyl_transf_3_dom"/>
</dbReference>
<dbReference type="STRING" id="28085.Lcin_0828"/>
<feature type="transmembrane region" description="Helical" evidence="1">
    <location>
        <begin position="12"/>
        <end position="33"/>
    </location>
</feature>
<proteinExistence type="predicted"/>
<dbReference type="EC" id="2.3.1.-" evidence="4"/>
<keyword evidence="5" id="KW-1185">Reference proteome</keyword>
<dbReference type="Pfam" id="PF01757">
    <property type="entry name" value="Acyl_transf_3"/>
    <property type="match status" value="1"/>
</dbReference>
<accession>A0A378IEJ4</accession>
<feature type="domain" description="Acyltransferase 3" evidence="2">
    <location>
        <begin position="13"/>
        <end position="345"/>
    </location>
</feature>
<name>A0A378IEJ4_9GAMM</name>
<evidence type="ECO:0000313" key="4">
    <source>
        <dbReference type="EMBL" id="STX33648.1"/>
    </source>
</evidence>
<sequence length="382" mass="43670">MSNPSFMDTKRILALDGIRGIAFLMVFGAHIGILSSGFFGVDLFFVLSGFLITSLLLQEQKRYASINLYKFYLRRALRLLPALFGVLLGVLLYTGIMFPFSKFLSALSDAWRILLYIWNWTLSADWSVTKDWSYIVEHHQHMYNHLWSLSVEEQFYIVWPCLLLILLKLPRKVVLFFLLIGIVAPALARFICWHEGSSLWIYFRTDMRLDNLFYGVFVAWLVNWDIVPKGKNRVLLSWAGMIAFVGLIGLGIPDFLTHGEVYQGLFSLAALFSALLIASAVYCPLAPLKYLLELRLLCWIGKISYGLYLWHYPVVEILTGQNFSSPFLRDLAIIVTTFTISALSYYKLELPFLKLKEKIAHVNSSSCSTGDLYISPAPHQSQ</sequence>
<feature type="transmembrane region" description="Helical" evidence="1">
    <location>
        <begin position="264"/>
        <end position="285"/>
    </location>
</feature>
<keyword evidence="4" id="KW-0808">Transferase</keyword>
<reference evidence="3 5" key="1">
    <citation type="submission" date="2015-11" db="EMBL/GenBank/DDBJ databases">
        <title>Genomic analysis of 38 Legionella species identifies large and diverse effector repertoires.</title>
        <authorList>
            <person name="Burstein D."/>
            <person name="Amaro F."/>
            <person name="Zusman T."/>
            <person name="Lifshitz Z."/>
            <person name="Cohen O."/>
            <person name="Gilbert J.A."/>
            <person name="Pupko T."/>
            <person name="Shuman H.A."/>
            <person name="Segal G."/>
        </authorList>
    </citation>
    <scope>NUCLEOTIDE SEQUENCE [LARGE SCALE GENOMIC DNA]</scope>
    <source>
        <strain evidence="3 5">CDC#72-OH-14</strain>
    </source>
</reference>
<feature type="transmembrane region" description="Helical" evidence="1">
    <location>
        <begin position="79"/>
        <end position="100"/>
    </location>
</feature>
<gene>
    <name evidence="4" type="primary">oatA_2</name>
    <name evidence="3" type="ORF">Lcin_0828</name>
    <name evidence="4" type="ORF">NCTC12438_00219</name>
</gene>
<keyword evidence="1" id="KW-1133">Transmembrane helix</keyword>
<keyword evidence="4" id="KW-0012">Acyltransferase</keyword>
<feature type="transmembrane region" description="Helical" evidence="1">
    <location>
        <begin position="234"/>
        <end position="252"/>
    </location>
</feature>
<dbReference type="Proteomes" id="UP000054854">
    <property type="component" value="Unassembled WGS sequence"/>
</dbReference>
<keyword evidence="1" id="KW-0472">Membrane</keyword>
<evidence type="ECO:0000259" key="2">
    <source>
        <dbReference type="Pfam" id="PF01757"/>
    </source>
</evidence>
<dbReference type="EMBL" id="UGNX01000001">
    <property type="protein sequence ID" value="STX33648.1"/>
    <property type="molecule type" value="Genomic_DNA"/>
</dbReference>
<dbReference type="RefSeq" id="WP_058464040.1">
    <property type="nucleotide sequence ID" value="NZ_CAAAHQ010000017.1"/>
</dbReference>
<dbReference type="OrthoDB" id="9767863at2"/>
<feature type="transmembrane region" description="Helical" evidence="1">
    <location>
        <begin position="211"/>
        <end position="227"/>
    </location>
</feature>
<organism evidence="4 6">
    <name type="scientific">Legionella cincinnatiensis</name>
    <dbReference type="NCBI Taxonomy" id="28085"/>
    <lineage>
        <taxon>Bacteria</taxon>
        <taxon>Pseudomonadati</taxon>
        <taxon>Pseudomonadota</taxon>
        <taxon>Gammaproteobacteria</taxon>
        <taxon>Legionellales</taxon>
        <taxon>Legionellaceae</taxon>
        <taxon>Legionella</taxon>
    </lineage>
</organism>
<feature type="transmembrane region" description="Helical" evidence="1">
    <location>
        <begin position="39"/>
        <end position="58"/>
    </location>
</feature>
<dbReference type="AlphaFoldDB" id="A0A378IEJ4"/>
<protein>
    <submittedName>
        <fullName evidence="4">Acyltransferase</fullName>
        <ecNumber evidence="4">2.3.1.-</ecNumber>
    </submittedName>
    <submittedName>
        <fullName evidence="3">O-antigen acetylase</fullName>
    </submittedName>
</protein>
<dbReference type="InterPro" id="IPR050879">
    <property type="entry name" value="Acyltransferase_3"/>
</dbReference>
<feature type="transmembrane region" description="Helical" evidence="1">
    <location>
        <begin position="331"/>
        <end position="348"/>
    </location>
</feature>
<feature type="transmembrane region" description="Helical" evidence="1">
    <location>
        <begin position="173"/>
        <end position="191"/>
    </location>
</feature>
<dbReference type="PANTHER" id="PTHR23028:SF53">
    <property type="entry name" value="ACYL_TRANSF_3 DOMAIN-CONTAINING PROTEIN"/>
    <property type="match status" value="1"/>
</dbReference>
<dbReference type="Proteomes" id="UP000255316">
    <property type="component" value="Unassembled WGS sequence"/>
</dbReference>
<evidence type="ECO:0000313" key="5">
    <source>
        <dbReference type="Proteomes" id="UP000054854"/>
    </source>
</evidence>
<dbReference type="GO" id="GO:0016747">
    <property type="term" value="F:acyltransferase activity, transferring groups other than amino-acyl groups"/>
    <property type="evidence" value="ECO:0007669"/>
    <property type="project" value="InterPro"/>
</dbReference>
<feature type="transmembrane region" description="Helical" evidence="1">
    <location>
        <begin position="292"/>
        <end position="311"/>
    </location>
</feature>
<reference evidence="4 6" key="2">
    <citation type="submission" date="2018-06" db="EMBL/GenBank/DDBJ databases">
        <authorList>
            <consortium name="Pathogen Informatics"/>
            <person name="Doyle S."/>
        </authorList>
    </citation>
    <scope>NUCLEOTIDE SEQUENCE [LARGE SCALE GENOMIC DNA]</scope>
    <source>
        <strain evidence="4 6">NCTC12438</strain>
    </source>
</reference>
<keyword evidence="1" id="KW-0812">Transmembrane</keyword>
<evidence type="ECO:0000313" key="3">
    <source>
        <dbReference type="EMBL" id="KTC92049.1"/>
    </source>
</evidence>
<evidence type="ECO:0000256" key="1">
    <source>
        <dbReference type="SAM" id="Phobius"/>
    </source>
</evidence>
<dbReference type="PANTHER" id="PTHR23028">
    <property type="entry name" value="ACETYLTRANSFERASE"/>
    <property type="match status" value="1"/>
</dbReference>
<dbReference type="GO" id="GO:0016020">
    <property type="term" value="C:membrane"/>
    <property type="evidence" value="ECO:0007669"/>
    <property type="project" value="TreeGrafter"/>
</dbReference>
<evidence type="ECO:0000313" key="6">
    <source>
        <dbReference type="Proteomes" id="UP000255316"/>
    </source>
</evidence>
<dbReference type="EMBL" id="LNXX01000007">
    <property type="protein sequence ID" value="KTC92049.1"/>
    <property type="molecule type" value="Genomic_DNA"/>
</dbReference>
<feature type="transmembrane region" description="Helical" evidence="1">
    <location>
        <begin position="146"/>
        <end position="166"/>
    </location>
</feature>
<dbReference type="GO" id="GO:0000271">
    <property type="term" value="P:polysaccharide biosynthetic process"/>
    <property type="evidence" value="ECO:0007669"/>
    <property type="project" value="TreeGrafter"/>
</dbReference>